<protein>
    <submittedName>
        <fullName evidence="4">Lipopolysaccharide heptosyltransferase II</fullName>
    </submittedName>
</protein>
<proteinExistence type="predicted"/>
<dbReference type="Proteomes" id="UP000003240">
    <property type="component" value="Unassembled WGS sequence"/>
</dbReference>
<comment type="caution">
    <text evidence="4">The sequence shown here is derived from an EMBL/GenBank/DDBJ whole genome shotgun (WGS) entry which is preliminary data.</text>
</comment>
<dbReference type="OrthoDB" id="9768048at2"/>
<dbReference type="SUPFAM" id="SSF53756">
    <property type="entry name" value="UDP-Glycosyltransferase/glycogen phosphorylase"/>
    <property type="match status" value="1"/>
</dbReference>
<reference evidence="4 5" key="1">
    <citation type="journal article" date="2011" name="EMBO J.">
        <title>Structural diversity of bacterial flagellar motors.</title>
        <authorList>
            <person name="Chen S."/>
            <person name="Beeby M."/>
            <person name="Murphy G.E."/>
            <person name="Leadbetter J.R."/>
            <person name="Hendrixson D.R."/>
            <person name="Briegel A."/>
            <person name="Li Z."/>
            <person name="Shi J."/>
            <person name="Tocheva E.I."/>
            <person name="Muller A."/>
            <person name="Dobro M.J."/>
            <person name="Jensen G.J."/>
        </authorList>
    </citation>
    <scope>NUCLEOTIDE SEQUENCE [LARGE SCALE GENOMIC DNA]</scope>
    <source>
        <strain evidence="4 5">DSM 6540</strain>
    </source>
</reference>
<dbReference type="GO" id="GO:0005829">
    <property type="term" value="C:cytosol"/>
    <property type="evidence" value="ECO:0007669"/>
    <property type="project" value="TreeGrafter"/>
</dbReference>
<gene>
    <name evidence="4" type="ORF">ALO_15557</name>
</gene>
<name>F7NLY5_9FIRM</name>
<dbReference type="eggNOG" id="COG0859">
    <property type="taxonomic scope" value="Bacteria"/>
</dbReference>
<dbReference type="InterPro" id="IPR011916">
    <property type="entry name" value="LipoPS_heptosylTferase-III"/>
</dbReference>
<dbReference type="Gene3D" id="3.40.50.2000">
    <property type="entry name" value="Glycogen Phosphorylase B"/>
    <property type="match status" value="2"/>
</dbReference>
<dbReference type="STRING" id="1009370.ALO_15557"/>
<evidence type="ECO:0000256" key="1">
    <source>
        <dbReference type="ARBA" id="ARBA00022676"/>
    </source>
</evidence>
<dbReference type="GO" id="GO:0008713">
    <property type="term" value="F:ADP-heptose-lipopolysaccharide heptosyltransferase activity"/>
    <property type="evidence" value="ECO:0007669"/>
    <property type="project" value="TreeGrafter"/>
</dbReference>
<dbReference type="GO" id="GO:0009244">
    <property type="term" value="P:lipopolysaccharide core region biosynthetic process"/>
    <property type="evidence" value="ECO:0007669"/>
    <property type="project" value="TreeGrafter"/>
</dbReference>
<accession>F7NLY5</accession>
<keyword evidence="3" id="KW-0472">Membrane</keyword>
<keyword evidence="5" id="KW-1185">Reference proteome</keyword>
<sequence>MAIHKADINKVLVINLAYIGDMIIGFPVLRALRNEFSQATIDMLVTPGVAVVAGANPFIQEVIQYDKTGVHKNIFALWTLIKNLRSRQYDMVICTNLAVRGAILAWLLGSKYRVGYDLHGGRFFLTHAASNRYRHLHEARRRLEQLEVIGIHTDDIRLAYTLDADFAGAVERFLAQWGLKEKTYTVICPAGRHARKSWSNENMALLIDWLYACYGQRTILIGGSKDEASIREIAERCASHPVQAAGVFNLRQLPHLITKARCMISVDTGPMHMAAALDIPVVALFGPTKAALWRPLSENSIVVQAPGKNMINLKLEDVQNACQECLRW</sequence>
<dbReference type="EMBL" id="AFGF01000157">
    <property type="protein sequence ID" value="EGO62911.1"/>
    <property type="molecule type" value="Genomic_DNA"/>
</dbReference>
<feature type="transmembrane region" description="Helical" evidence="3">
    <location>
        <begin position="12"/>
        <end position="32"/>
    </location>
</feature>
<dbReference type="AlphaFoldDB" id="F7NLY5"/>
<dbReference type="InterPro" id="IPR002201">
    <property type="entry name" value="Glyco_trans_9"/>
</dbReference>
<evidence type="ECO:0000313" key="4">
    <source>
        <dbReference type="EMBL" id="EGO62911.1"/>
    </source>
</evidence>
<organism evidence="4 5">
    <name type="scientific">Acetonema longum DSM 6540</name>
    <dbReference type="NCBI Taxonomy" id="1009370"/>
    <lineage>
        <taxon>Bacteria</taxon>
        <taxon>Bacillati</taxon>
        <taxon>Bacillota</taxon>
        <taxon>Negativicutes</taxon>
        <taxon>Acetonemataceae</taxon>
        <taxon>Acetonema</taxon>
    </lineage>
</organism>
<keyword evidence="2 4" id="KW-0808">Transferase</keyword>
<dbReference type="PANTHER" id="PTHR30160">
    <property type="entry name" value="TETRAACYLDISACCHARIDE 4'-KINASE-RELATED"/>
    <property type="match status" value="1"/>
</dbReference>
<evidence type="ECO:0000313" key="5">
    <source>
        <dbReference type="Proteomes" id="UP000003240"/>
    </source>
</evidence>
<keyword evidence="3" id="KW-1133">Transmembrane helix</keyword>
<evidence type="ECO:0000256" key="2">
    <source>
        <dbReference type="ARBA" id="ARBA00022679"/>
    </source>
</evidence>
<dbReference type="InterPro" id="IPR051199">
    <property type="entry name" value="LPS_LOS_Heptosyltrfase"/>
</dbReference>
<evidence type="ECO:0000256" key="3">
    <source>
        <dbReference type="SAM" id="Phobius"/>
    </source>
</evidence>
<dbReference type="Pfam" id="PF01075">
    <property type="entry name" value="Glyco_transf_9"/>
    <property type="match status" value="1"/>
</dbReference>
<dbReference type="CDD" id="cd03789">
    <property type="entry name" value="GT9_LPS_heptosyltransferase"/>
    <property type="match status" value="1"/>
</dbReference>
<dbReference type="RefSeq" id="WP_004097290.1">
    <property type="nucleotide sequence ID" value="NZ_AFGF01000157.1"/>
</dbReference>
<dbReference type="NCBIfam" id="TIGR02201">
    <property type="entry name" value="heptsyl_trn_III"/>
    <property type="match status" value="1"/>
</dbReference>
<keyword evidence="3" id="KW-0812">Transmembrane</keyword>
<keyword evidence="1" id="KW-0328">Glycosyltransferase</keyword>